<accession>A0AAV8UGQ9</accession>
<organism evidence="2 3">
    <name type="scientific">Rhodosorus marinus</name>
    <dbReference type="NCBI Taxonomy" id="101924"/>
    <lineage>
        <taxon>Eukaryota</taxon>
        <taxon>Rhodophyta</taxon>
        <taxon>Stylonematophyceae</taxon>
        <taxon>Stylonematales</taxon>
        <taxon>Stylonemataceae</taxon>
        <taxon>Rhodosorus</taxon>
    </lineage>
</organism>
<proteinExistence type="predicted"/>
<protein>
    <recommendedName>
        <fullName evidence="4">Inositol-pentakisphosphate 2-kinase</fullName>
    </recommendedName>
</protein>
<feature type="region of interest" description="Disordered" evidence="1">
    <location>
        <begin position="366"/>
        <end position="391"/>
    </location>
</feature>
<evidence type="ECO:0000256" key="1">
    <source>
        <dbReference type="SAM" id="MobiDB-lite"/>
    </source>
</evidence>
<feature type="compositionally biased region" description="Basic and acidic residues" evidence="1">
    <location>
        <begin position="371"/>
        <end position="386"/>
    </location>
</feature>
<evidence type="ECO:0000313" key="3">
    <source>
        <dbReference type="Proteomes" id="UP001157974"/>
    </source>
</evidence>
<comment type="caution">
    <text evidence="2">The sequence shown here is derived from an EMBL/GenBank/DDBJ whole genome shotgun (WGS) entry which is preliminary data.</text>
</comment>
<dbReference type="EMBL" id="JAMWBK010000010">
    <property type="protein sequence ID" value="KAJ8901685.1"/>
    <property type="molecule type" value="Genomic_DNA"/>
</dbReference>
<name>A0AAV8UGQ9_9RHOD</name>
<reference evidence="2 3" key="1">
    <citation type="journal article" date="2023" name="Nat. Commun.">
        <title>Origin of minicircular mitochondrial genomes in red algae.</title>
        <authorList>
            <person name="Lee Y."/>
            <person name="Cho C.H."/>
            <person name="Lee Y.M."/>
            <person name="Park S.I."/>
            <person name="Yang J.H."/>
            <person name="West J.A."/>
            <person name="Bhattacharya D."/>
            <person name="Yoon H.S."/>
        </authorList>
    </citation>
    <scope>NUCLEOTIDE SEQUENCE [LARGE SCALE GENOMIC DNA]</scope>
    <source>
        <strain evidence="2 3">CCMP1338</strain>
        <tissue evidence="2">Whole cell</tissue>
    </source>
</reference>
<dbReference type="Proteomes" id="UP001157974">
    <property type="component" value="Unassembled WGS sequence"/>
</dbReference>
<keyword evidence="3" id="KW-1185">Reference proteome</keyword>
<gene>
    <name evidence="2" type="ORF">NDN08_003891</name>
</gene>
<sequence>MRDEGVKTLLSDRSFQAWFGVGSTPSEMTATSRFDVEWFYGSVITSASDFCSRDSVHRVLEESKTVLSLGKALMGDPSIKCRSFLSSEGYQVFLEEHDSDSFFGICKVPNENSHPGDSADEQDLTPLVIDYYASLSTRNFKDSTVRTDICESLRQLFGTEDDAPRLLQSLVVADKESEAVVRARDLLTSFDLKPAIIVFEDRHLVAARGLSAVDCRMLLLVHDLMRGSIVADSRRKLLRAMINLDEGQQVFGIEMNGMKVIEVNSSDQLGALQDDIEFSTALKLLQVCLNRGSVVEDGSRVMLYDVATSGSVLSNPAMDSRAYAELKELQNMVSELVLADHDPVVATKRKQGRAPMVYTRWTRLPTDEEDSSRPTRAFEEFADGKDRKRCN</sequence>
<evidence type="ECO:0008006" key="4">
    <source>
        <dbReference type="Google" id="ProtNLM"/>
    </source>
</evidence>
<evidence type="ECO:0000313" key="2">
    <source>
        <dbReference type="EMBL" id="KAJ8901685.1"/>
    </source>
</evidence>
<dbReference type="AlphaFoldDB" id="A0AAV8UGQ9"/>